<feature type="domain" description="Cas12f1-like TNB" evidence="2">
    <location>
        <begin position="318"/>
        <end position="384"/>
    </location>
</feature>
<feature type="non-terminal residue" evidence="3">
    <location>
        <position position="1"/>
    </location>
</feature>
<dbReference type="Pfam" id="PF07282">
    <property type="entry name" value="Cas12f1-like_TNB"/>
    <property type="match status" value="1"/>
</dbReference>
<evidence type="ECO:0000313" key="3">
    <source>
        <dbReference type="EMBL" id="EQD36709.1"/>
    </source>
</evidence>
<accession>T1A742</accession>
<evidence type="ECO:0000256" key="1">
    <source>
        <dbReference type="ARBA" id="ARBA00023125"/>
    </source>
</evidence>
<gene>
    <name evidence="3" type="ORF">B1A_17804</name>
</gene>
<proteinExistence type="predicted"/>
<protein>
    <submittedName>
        <fullName evidence="3">Transposase, IS605 OrfB family</fullName>
    </submittedName>
</protein>
<sequence length="458" mass="51715">CQRNIYNSKVREDQYFRCFARKSLQHAGQYAPIDQQYSHFKTELTPWLSEVPGVVLRNGAVLWKQAYGRYFSKLGGRPVIHKKHGKQSVWLTSEVFKFVPVVGADTGEITGYQLHIGGKKFSVGVLDFKAHKEYRIPASLHISIHAGRWHVSFNYDDGIQEPTDKDTTEWLTQFGEVELRKMTAGLDRGTKLPLAGSDNQQYDFSKVQKKRLLEQERHKKCWQHRQARRTKGSAGWVKAKRRVARYQRYGVDVRRDVAHKTSHALASDLRYKLYVFEALKVKNMTAKAKPKQDEQGRWVRNGAAAKSGLNKSILASTWGQTRTYLQYKARRQGKLVIEVPPFYSSQECAACGHVHQDNRISQSGFVCLSCGNTDHADHNAAKVIAMRGVRQLLDGKCVQKEKKRCGITKIKVGAEGSRTGCVNPQSTPDEIMVSRSGGNTPALWSLTLETPATTPLGL</sequence>
<dbReference type="GO" id="GO:0003677">
    <property type="term" value="F:DNA binding"/>
    <property type="evidence" value="ECO:0007669"/>
    <property type="project" value="UniProtKB-KW"/>
</dbReference>
<keyword evidence="1" id="KW-0238">DNA-binding</keyword>
<dbReference type="AlphaFoldDB" id="T1A742"/>
<reference evidence="3" key="1">
    <citation type="submission" date="2013-08" db="EMBL/GenBank/DDBJ databases">
        <authorList>
            <person name="Mendez C."/>
            <person name="Richter M."/>
            <person name="Ferrer M."/>
            <person name="Sanchez J."/>
        </authorList>
    </citation>
    <scope>NUCLEOTIDE SEQUENCE</scope>
</reference>
<name>T1A742_9ZZZZ</name>
<comment type="caution">
    <text evidence="3">The sequence shown here is derived from an EMBL/GenBank/DDBJ whole genome shotgun (WGS) entry which is preliminary data.</text>
</comment>
<dbReference type="EMBL" id="AUZX01013108">
    <property type="protein sequence ID" value="EQD36709.1"/>
    <property type="molecule type" value="Genomic_DNA"/>
</dbReference>
<reference evidence="3" key="2">
    <citation type="journal article" date="2014" name="ISME J.">
        <title>Microbial stratification in low pH oxic and suboxic macroscopic growths along an acid mine drainage.</title>
        <authorList>
            <person name="Mendez-Garcia C."/>
            <person name="Mesa V."/>
            <person name="Sprenger R.R."/>
            <person name="Richter M."/>
            <person name="Diez M.S."/>
            <person name="Solano J."/>
            <person name="Bargiela R."/>
            <person name="Golyshina O.V."/>
            <person name="Manteca A."/>
            <person name="Ramos J.L."/>
            <person name="Gallego J.R."/>
            <person name="Llorente I."/>
            <person name="Martins Dos Santos V.A."/>
            <person name="Jensen O.N."/>
            <person name="Pelaez A.I."/>
            <person name="Sanchez J."/>
            <person name="Ferrer M."/>
        </authorList>
    </citation>
    <scope>NUCLEOTIDE SEQUENCE</scope>
</reference>
<dbReference type="InterPro" id="IPR010095">
    <property type="entry name" value="Cas12f1-like_TNB"/>
</dbReference>
<organism evidence="3">
    <name type="scientific">mine drainage metagenome</name>
    <dbReference type="NCBI Taxonomy" id="410659"/>
    <lineage>
        <taxon>unclassified sequences</taxon>
        <taxon>metagenomes</taxon>
        <taxon>ecological metagenomes</taxon>
    </lineage>
</organism>
<evidence type="ECO:0000259" key="2">
    <source>
        <dbReference type="Pfam" id="PF07282"/>
    </source>
</evidence>
<dbReference type="NCBIfam" id="NF040570">
    <property type="entry name" value="guided_TnpB"/>
    <property type="match status" value="1"/>
</dbReference>